<dbReference type="Gene3D" id="3.40.50.300">
    <property type="entry name" value="P-loop containing nucleotide triphosphate hydrolases"/>
    <property type="match status" value="1"/>
</dbReference>
<dbReference type="GO" id="GO:0005886">
    <property type="term" value="C:plasma membrane"/>
    <property type="evidence" value="ECO:0007669"/>
    <property type="project" value="TreeGrafter"/>
</dbReference>
<evidence type="ECO:0000313" key="6">
    <source>
        <dbReference type="Proteomes" id="UP000019241"/>
    </source>
</evidence>
<keyword evidence="3" id="KW-0902">Two-component regulatory system</keyword>
<accession>W7DRJ9</accession>
<protein>
    <submittedName>
        <fullName evidence="5">Sensor protein KdpD</fullName>
    </submittedName>
</protein>
<dbReference type="Pfam" id="PF02702">
    <property type="entry name" value="KdpD"/>
    <property type="match status" value="1"/>
</dbReference>
<dbReference type="GO" id="GO:0000155">
    <property type="term" value="F:phosphorelay sensor kinase activity"/>
    <property type="evidence" value="ECO:0007669"/>
    <property type="project" value="InterPro"/>
</dbReference>
<dbReference type="InterPro" id="IPR052023">
    <property type="entry name" value="Histidine_kinase_KdpD"/>
</dbReference>
<dbReference type="InterPro" id="IPR027417">
    <property type="entry name" value="P-loop_NTPase"/>
</dbReference>
<dbReference type="Proteomes" id="UP000019241">
    <property type="component" value="Unassembled WGS sequence"/>
</dbReference>
<dbReference type="PANTHER" id="PTHR45569:SF1">
    <property type="entry name" value="SENSOR PROTEIN KDPD"/>
    <property type="match status" value="1"/>
</dbReference>
<keyword evidence="1" id="KW-0808">Transferase</keyword>
<keyword evidence="2" id="KW-0418">Kinase</keyword>
<dbReference type="PATRIC" id="fig|1265822.4.peg.2354"/>
<feature type="domain" description="Signal transduction histidine kinase osmosensitive K+ channel sensor N-terminal" evidence="4">
    <location>
        <begin position="1"/>
        <end position="84"/>
    </location>
</feature>
<evidence type="ECO:0000256" key="3">
    <source>
        <dbReference type="ARBA" id="ARBA00023012"/>
    </source>
</evidence>
<evidence type="ECO:0000259" key="4">
    <source>
        <dbReference type="Pfam" id="PF02702"/>
    </source>
</evidence>
<gene>
    <name evidence="5" type="ORF">MCOL2_11612</name>
</gene>
<comment type="caution">
    <text evidence="5">The sequence shown here is derived from an EMBL/GenBank/DDBJ whole genome shotgun (WGS) entry which is preliminary data.</text>
</comment>
<dbReference type="AlphaFoldDB" id="W7DRJ9"/>
<organism evidence="5 6">
    <name type="scientific">Listeria fleischmannii FSL S10-1203</name>
    <dbReference type="NCBI Taxonomy" id="1265822"/>
    <lineage>
        <taxon>Bacteria</taxon>
        <taxon>Bacillati</taxon>
        <taxon>Bacillota</taxon>
        <taxon>Bacilli</taxon>
        <taxon>Bacillales</taxon>
        <taxon>Listeriaceae</taxon>
        <taxon>Listeria</taxon>
    </lineage>
</organism>
<evidence type="ECO:0000313" key="5">
    <source>
        <dbReference type="EMBL" id="EUJ52918.1"/>
    </source>
</evidence>
<reference evidence="5 6" key="1">
    <citation type="submission" date="2012-12" db="EMBL/GenBank/DDBJ databases">
        <title>Novel taxa of Listeriaceae from agricultural environments in the United States.</title>
        <authorList>
            <person name="den Bakker H.C."/>
            <person name="Allred A."/>
            <person name="Warchocki S."/>
            <person name="Wright E.M."/>
            <person name="Burrell A."/>
            <person name="Nightingale K.K."/>
            <person name="Kephart D."/>
            <person name="Wiedmann M."/>
        </authorList>
    </citation>
    <scope>NUCLEOTIDE SEQUENCE [LARGE SCALE GENOMIC DNA]</scope>
    <source>
        <strain evidence="5 6">FSL S10-1203</strain>
    </source>
</reference>
<evidence type="ECO:0000256" key="1">
    <source>
        <dbReference type="ARBA" id="ARBA00022679"/>
    </source>
</evidence>
<name>W7DRJ9_9LIST</name>
<dbReference type="EMBL" id="AODM01000040">
    <property type="protein sequence ID" value="EUJ52918.1"/>
    <property type="molecule type" value="Genomic_DNA"/>
</dbReference>
<proteinExistence type="predicted"/>
<dbReference type="InterPro" id="IPR003852">
    <property type="entry name" value="Sig_transdc_His_kinase_KdpD_N"/>
</dbReference>
<evidence type="ECO:0000256" key="2">
    <source>
        <dbReference type="ARBA" id="ARBA00022777"/>
    </source>
</evidence>
<sequence length="88" mass="10012">MLNDAHEELERGIDVVAGYIEPHNRKETMRLLDGLPKIQTKLVTYKNMRLEEFDVDAVLLRQPGVVLVDELAHTNAPGSRNKKTLSRC</sequence>
<dbReference type="PANTHER" id="PTHR45569">
    <property type="entry name" value="SENSOR PROTEIN KDPD"/>
    <property type="match status" value="1"/>
</dbReference>